<keyword evidence="5 6" id="KW-0539">Nucleus</keyword>
<comment type="subcellular location">
    <subcellularLocation>
        <location evidence="1 6">Nucleus</location>
    </subcellularLocation>
</comment>
<dbReference type="GO" id="GO:0006357">
    <property type="term" value="P:regulation of transcription by RNA polymerase II"/>
    <property type="evidence" value="ECO:0007669"/>
    <property type="project" value="InterPro"/>
</dbReference>
<dbReference type="OrthoDB" id="337270at2759"/>
<dbReference type="AlphaFoldDB" id="A0A7J7ILT1"/>
<dbReference type="GO" id="GO:0003712">
    <property type="term" value="F:transcription coregulator activity"/>
    <property type="evidence" value="ECO:0007669"/>
    <property type="project" value="InterPro"/>
</dbReference>
<accession>A0A7J7ILT1</accession>
<dbReference type="GO" id="GO:0016592">
    <property type="term" value="C:mediator complex"/>
    <property type="evidence" value="ECO:0007669"/>
    <property type="project" value="InterPro"/>
</dbReference>
<dbReference type="Proteomes" id="UP000530660">
    <property type="component" value="Unassembled WGS sequence"/>
</dbReference>
<keyword evidence="4 6" id="KW-0804">Transcription</keyword>
<organism evidence="7 8">
    <name type="scientific">Cyanidiococcus yangmingshanensis</name>
    <dbReference type="NCBI Taxonomy" id="2690220"/>
    <lineage>
        <taxon>Eukaryota</taxon>
        <taxon>Rhodophyta</taxon>
        <taxon>Bangiophyceae</taxon>
        <taxon>Cyanidiales</taxon>
        <taxon>Cyanidiaceae</taxon>
        <taxon>Cyanidiococcus</taxon>
    </lineage>
</organism>
<dbReference type="InterPro" id="IPR019145">
    <property type="entry name" value="Mediator_Med10"/>
</dbReference>
<evidence type="ECO:0000256" key="5">
    <source>
        <dbReference type="ARBA" id="ARBA00023242"/>
    </source>
</evidence>
<protein>
    <recommendedName>
        <fullName evidence="6">Mediator of RNA polymerase II transcription subunit 10</fullName>
    </recommendedName>
    <alternativeName>
        <fullName evidence="6">Mediator complex subunit 10</fullName>
    </alternativeName>
</protein>
<evidence type="ECO:0000256" key="2">
    <source>
        <dbReference type="ARBA" id="ARBA00005389"/>
    </source>
</evidence>
<evidence type="ECO:0000313" key="8">
    <source>
        <dbReference type="Proteomes" id="UP000530660"/>
    </source>
</evidence>
<evidence type="ECO:0000256" key="1">
    <source>
        <dbReference type="ARBA" id="ARBA00004123"/>
    </source>
</evidence>
<evidence type="ECO:0000313" key="7">
    <source>
        <dbReference type="EMBL" id="KAF6003251.1"/>
    </source>
</evidence>
<keyword evidence="8" id="KW-1185">Reference proteome</keyword>
<comment type="similarity">
    <text evidence="2 6">Belongs to the Mediator complex subunit 10 family.</text>
</comment>
<dbReference type="EMBL" id="VWRR01000007">
    <property type="protein sequence ID" value="KAF6003251.1"/>
    <property type="molecule type" value="Genomic_DNA"/>
</dbReference>
<keyword evidence="3 6" id="KW-0805">Transcription regulation</keyword>
<dbReference type="Pfam" id="PF09748">
    <property type="entry name" value="Med10"/>
    <property type="match status" value="1"/>
</dbReference>
<evidence type="ECO:0000256" key="6">
    <source>
        <dbReference type="RuleBase" id="RU364146"/>
    </source>
</evidence>
<comment type="caution">
    <text evidence="7">The sequence shown here is derived from an EMBL/GenBank/DDBJ whole genome shotgun (WGS) entry which is preliminary data.</text>
</comment>
<reference evidence="7 8" key="1">
    <citation type="journal article" date="2020" name="J. Phycol.">
        <title>Comparative genome analysis reveals Cyanidiococcus gen. nov., a new extremophilic red algal genus sister to Cyanidioschyzon (Cyanidioschyzonaceae, Rhodophyta).</title>
        <authorList>
            <person name="Liu S.-L."/>
            <person name="Chiang Y.-R."/>
            <person name="Yoon H.S."/>
            <person name="Fu H.-Y."/>
        </authorList>
    </citation>
    <scope>NUCLEOTIDE SEQUENCE [LARGE SCALE GENOMIC DNA]</scope>
    <source>
        <strain evidence="7 8">THAL066</strain>
    </source>
</reference>
<evidence type="ECO:0000256" key="4">
    <source>
        <dbReference type="ARBA" id="ARBA00023163"/>
    </source>
</evidence>
<name>A0A7J7ILT1_9RHOD</name>
<proteinExistence type="inferred from homology"/>
<gene>
    <name evidence="6" type="primary">MED10</name>
    <name evidence="7" type="ORF">F1559_002002</name>
</gene>
<comment type="subunit">
    <text evidence="6">Component of the Mediator complex.</text>
</comment>
<keyword evidence="6" id="KW-0010">Activator</keyword>
<evidence type="ECO:0000256" key="3">
    <source>
        <dbReference type="ARBA" id="ARBA00023015"/>
    </source>
</evidence>
<comment type="function">
    <text evidence="6">Component of the Mediator complex, a coactivator involved in the regulated transcription of nearly all RNA polymerase II-dependent genes. Mediator functions as a bridge to convey information from gene-specific regulatory proteins to the basal RNA polymerase II transcription machinery. Mediator is recruited to promoters by direct interactions with regulatory proteins and serves as a scaffold for the assembly of a functional preinitiation complex with RNA polymerase II and the general transcription factors.</text>
</comment>
<sequence>MANTKEDVLEKSFIDCIALWEQLNRIAVCFREDSSVHGPAALSDAFTALQAANSNHHQQARETITKASAGPESWRVPLELLQWLDRGENPDLFLLRLLYDAVDLERIGAAKQKELKSFRAALCAFDRLRAAKEVTTPQQASSTTEPTHEQA</sequence>